<organism evidence="5 6">
    <name type="scientific">Corynebacterium pseudotuberculosis 258</name>
    <dbReference type="NCBI Taxonomy" id="1168865"/>
    <lineage>
        <taxon>Bacteria</taxon>
        <taxon>Bacillati</taxon>
        <taxon>Actinomycetota</taxon>
        <taxon>Actinomycetes</taxon>
        <taxon>Mycobacteriales</taxon>
        <taxon>Corynebacteriaceae</taxon>
        <taxon>Corynebacterium</taxon>
    </lineage>
</organism>
<protein>
    <submittedName>
        <fullName evidence="5">Molybdate ABC transporter substrate-binding protein</fullName>
    </submittedName>
</protein>
<dbReference type="KEGG" id="coe:CP258_01955"/>
<evidence type="ECO:0000256" key="1">
    <source>
        <dbReference type="ARBA" id="ARBA00009175"/>
    </source>
</evidence>
<sequence length="253" mass="26055">MKLARTVGAAASVLFLAGCSGIGDNADVNGEASSIPTTLTVFAAASTRVINNELSALASPLALRYNNGGSAALVQQMREGAPADVFISADKKNMDKAISDGTIHSSIKVATNTMVMVVPKGNPAKIASLADLPGKTVVLCDVQVPCGTISKKLQDANGIDVQVASLESSVSDVLGKVVSGEADAGWVYRTDAAAAHDAIETLDIPHSQEFENSIYAGVSSNSASREEANKLLDLIASPEMAKVWKAHGFSPAT</sequence>
<name>A0AAU8SBV2_CORPS</name>
<gene>
    <name evidence="5" type="primary">modA</name>
    <name evidence="5" type="ORF">CP258_01955</name>
</gene>
<dbReference type="InterPro" id="IPR050682">
    <property type="entry name" value="ModA/WtpA"/>
</dbReference>
<evidence type="ECO:0000256" key="3">
    <source>
        <dbReference type="ARBA" id="ARBA00022729"/>
    </source>
</evidence>
<evidence type="ECO:0000313" key="5">
    <source>
        <dbReference type="EMBL" id="AJF93836.1"/>
    </source>
</evidence>
<dbReference type="EMBL" id="CP003540">
    <property type="protein sequence ID" value="AJF93836.1"/>
    <property type="molecule type" value="Genomic_DNA"/>
</dbReference>
<accession>A0AAU8SBV2</accession>
<keyword evidence="4" id="KW-0500">Molybdenum</keyword>
<dbReference type="GO" id="GO:0015689">
    <property type="term" value="P:molybdate ion transport"/>
    <property type="evidence" value="ECO:0007669"/>
    <property type="project" value="InterPro"/>
</dbReference>
<dbReference type="NCBIfam" id="TIGR01256">
    <property type="entry name" value="modA"/>
    <property type="match status" value="1"/>
</dbReference>
<dbReference type="Gene3D" id="3.40.190.10">
    <property type="entry name" value="Periplasmic binding protein-like II"/>
    <property type="match status" value="2"/>
</dbReference>
<evidence type="ECO:0000313" key="6">
    <source>
        <dbReference type="Proteomes" id="UP000006465"/>
    </source>
</evidence>
<dbReference type="PANTHER" id="PTHR30632:SF0">
    <property type="entry name" value="SULFATE-BINDING PROTEIN"/>
    <property type="match status" value="1"/>
</dbReference>
<dbReference type="GO" id="GO:0046872">
    <property type="term" value="F:metal ion binding"/>
    <property type="evidence" value="ECO:0007669"/>
    <property type="project" value="UniProtKB-KW"/>
</dbReference>
<dbReference type="InterPro" id="IPR005950">
    <property type="entry name" value="ModA"/>
</dbReference>
<dbReference type="Proteomes" id="UP000006465">
    <property type="component" value="Chromosome"/>
</dbReference>
<dbReference type="PANTHER" id="PTHR30632">
    <property type="entry name" value="MOLYBDATE-BINDING PERIPLASMIC PROTEIN"/>
    <property type="match status" value="1"/>
</dbReference>
<feature type="binding site" evidence="4">
    <location>
        <position position="46"/>
    </location>
    <ligand>
        <name>molybdate</name>
        <dbReference type="ChEBI" id="CHEBI:36264"/>
    </ligand>
</feature>
<dbReference type="RefSeq" id="WP_032802320.1">
    <property type="nucleotide sequence ID" value="NC_017945.3"/>
</dbReference>
<feature type="binding site" evidence="4">
    <location>
        <position position="70"/>
    </location>
    <ligand>
        <name>molybdate</name>
        <dbReference type="ChEBI" id="CHEBI:36264"/>
    </ligand>
</feature>
<feature type="binding site" evidence="4">
    <location>
        <position position="170"/>
    </location>
    <ligand>
        <name>molybdate</name>
        <dbReference type="ChEBI" id="CHEBI:36264"/>
    </ligand>
</feature>
<dbReference type="SUPFAM" id="SSF53850">
    <property type="entry name" value="Periplasmic binding protein-like II"/>
    <property type="match status" value="1"/>
</dbReference>
<dbReference type="Pfam" id="PF13531">
    <property type="entry name" value="SBP_bac_11"/>
    <property type="match status" value="1"/>
</dbReference>
<dbReference type="GO" id="GO:0030973">
    <property type="term" value="F:molybdate ion binding"/>
    <property type="evidence" value="ECO:0007669"/>
    <property type="project" value="TreeGrafter"/>
</dbReference>
<proteinExistence type="inferred from homology"/>
<dbReference type="PIRSF" id="PIRSF004846">
    <property type="entry name" value="ModA"/>
    <property type="match status" value="1"/>
</dbReference>
<evidence type="ECO:0000256" key="4">
    <source>
        <dbReference type="PIRSR" id="PIRSR004846-1"/>
    </source>
</evidence>
<keyword evidence="2 4" id="KW-0479">Metal-binding</keyword>
<keyword evidence="3" id="KW-0732">Signal</keyword>
<feature type="binding site" evidence="4">
    <location>
        <position position="188"/>
    </location>
    <ligand>
        <name>molybdate</name>
        <dbReference type="ChEBI" id="CHEBI:36264"/>
    </ligand>
</feature>
<dbReference type="AlphaFoldDB" id="A0AAU8SBV2"/>
<comment type="similarity">
    <text evidence="1">Belongs to the bacterial solute-binding protein ModA family.</text>
</comment>
<dbReference type="PROSITE" id="PS51257">
    <property type="entry name" value="PROKAR_LIPOPROTEIN"/>
    <property type="match status" value="1"/>
</dbReference>
<reference evidence="5 6" key="1">
    <citation type="journal article" date="2013" name="J. Biotechnol.">
        <title>Genome sequence of Corynebacterium pseudotuberculosis biovar equi strain 258 and prediction of antigenic targets to improve biotechnological vaccine production.</title>
        <authorList>
            <person name="Soares S.C."/>
            <person name="Trost E."/>
            <person name="Ramos R.T."/>
            <person name="Carneiro A.R."/>
            <person name="Santos A.R."/>
            <person name="Pinto A.C."/>
            <person name="Barbosa E."/>
            <person name="Aburjaile F."/>
            <person name="Ali A."/>
            <person name="Diniz C.A."/>
            <person name="Hassan S.S."/>
            <person name="Fiaux K."/>
            <person name="Guimaraes L.C."/>
            <person name="Bakhtiar S.M."/>
            <person name="Pereira U."/>
            <person name="Almeida S.S."/>
            <person name="Abreu V.A."/>
            <person name="Rocha F.S."/>
            <person name="Dorella F.A."/>
            <person name="Miyoshi A."/>
            <person name="Silva A."/>
            <person name="Azevedo V."/>
            <person name="Tauch A."/>
        </authorList>
    </citation>
    <scope>NUCLEOTIDE SEQUENCE [LARGE SCALE GENOMIC DNA]</scope>
    <source>
        <strain evidence="5 6">258</strain>
    </source>
</reference>
<evidence type="ECO:0000256" key="2">
    <source>
        <dbReference type="ARBA" id="ARBA00022723"/>
    </source>
</evidence>